<gene>
    <name evidence="1" type="ORF">T05_16283</name>
</gene>
<organism evidence="1 2">
    <name type="scientific">Trichinella murrelli</name>
    <dbReference type="NCBI Taxonomy" id="144512"/>
    <lineage>
        <taxon>Eukaryota</taxon>
        <taxon>Metazoa</taxon>
        <taxon>Ecdysozoa</taxon>
        <taxon>Nematoda</taxon>
        <taxon>Enoplea</taxon>
        <taxon>Dorylaimia</taxon>
        <taxon>Trichinellida</taxon>
        <taxon>Trichinellidae</taxon>
        <taxon>Trichinella</taxon>
    </lineage>
</organism>
<proteinExistence type="predicted"/>
<sequence>MQSLIQLQHRCYAWNTNVRIRKVAASSGWIMCRLVAHFEENLFFIFDNWKLSKEWLNFIRFFFQLIITFGSAKITKSGSFVLITKQKI</sequence>
<dbReference type="EMBL" id="JYDJ01000228">
    <property type="protein sequence ID" value="KRX39583.1"/>
    <property type="molecule type" value="Genomic_DNA"/>
</dbReference>
<comment type="caution">
    <text evidence="1">The sequence shown here is derived from an EMBL/GenBank/DDBJ whole genome shotgun (WGS) entry which is preliminary data.</text>
</comment>
<evidence type="ECO:0000313" key="2">
    <source>
        <dbReference type="Proteomes" id="UP000055048"/>
    </source>
</evidence>
<protein>
    <submittedName>
        <fullName evidence="1">Uncharacterized protein</fullName>
    </submittedName>
</protein>
<dbReference type="AlphaFoldDB" id="A0A0V0TKN3"/>
<dbReference type="Proteomes" id="UP000055048">
    <property type="component" value="Unassembled WGS sequence"/>
</dbReference>
<evidence type="ECO:0000313" key="1">
    <source>
        <dbReference type="EMBL" id="KRX39583.1"/>
    </source>
</evidence>
<accession>A0A0V0TKN3</accession>
<reference evidence="1 2" key="1">
    <citation type="submission" date="2015-01" db="EMBL/GenBank/DDBJ databases">
        <title>Evolution of Trichinella species and genotypes.</title>
        <authorList>
            <person name="Korhonen P.K."/>
            <person name="Edoardo P."/>
            <person name="Giuseppe L.R."/>
            <person name="Gasser R.B."/>
        </authorList>
    </citation>
    <scope>NUCLEOTIDE SEQUENCE [LARGE SCALE GENOMIC DNA]</scope>
    <source>
        <strain evidence="1">ISS417</strain>
    </source>
</reference>
<keyword evidence="2" id="KW-1185">Reference proteome</keyword>
<name>A0A0V0TKN3_9BILA</name>